<dbReference type="EMBL" id="CACRXK020012665">
    <property type="protein sequence ID" value="CAB4023758.1"/>
    <property type="molecule type" value="Genomic_DNA"/>
</dbReference>
<organism evidence="1 2">
    <name type="scientific">Paramuricea clavata</name>
    <name type="common">Red gorgonian</name>
    <name type="synonym">Violescent sea-whip</name>
    <dbReference type="NCBI Taxonomy" id="317549"/>
    <lineage>
        <taxon>Eukaryota</taxon>
        <taxon>Metazoa</taxon>
        <taxon>Cnidaria</taxon>
        <taxon>Anthozoa</taxon>
        <taxon>Octocorallia</taxon>
        <taxon>Malacalcyonacea</taxon>
        <taxon>Plexauridae</taxon>
        <taxon>Paramuricea</taxon>
    </lineage>
</organism>
<reference evidence="1" key="1">
    <citation type="submission" date="2020-04" db="EMBL/GenBank/DDBJ databases">
        <authorList>
            <person name="Alioto T."/>
            <person name="Alioto T."/>
            <person name="Gomez Garrido J."/>
        </authorList>
    </citation>
    <scope>NUCLEOTIDE SEQUENCE</scope>
    <source>
        <strain evidence="1">A484AB</strain>
    </source>
</reference>
<dbReference type="AlphaFoldDB" id="A0A6S7J0C4"/>
<feature type="non-terminal residue" evidence="1">
    <location>
        <position position="1"/>
    </location>
</feature>
<proteinExistence type="predicted"/>
<sequence length="147" mass="15901">NPSPKNLGEECGTLSDAEKDCEIDYVHDSVGSAIPVPSSPAAVFNFSDNLSPIFKESPCKGSAGNNPGTLGDIVQNIITAFKSVACPKIKGTIIELFIKAFLLSLEACMALYQFVQADFLDKSLNAMKTLLQEGKNLLYGMSWCFER</sequence>
<name>A0A6S7J0C4_PARCT</name>
<gene>
    <name evidence="1" type="ORF">PACLA_8A016414</name>
</gene>
<dbReference type="Proteomes" id="UP001152795">
    <property type="component" value="Unassembled WGS sequence"/>
</dbReference>
<evidence type="ECO:0000313" key="2">
    <source>
        <dbReference type="Proteomes" id="UP001152795"/>
    </source>
</evidence>
<keyword evidence="2" id="KW-1185">Reference proteome</keyword>
<protein>
    <submittedName>
        <fullName evidence="1">Uncharacterized protein</fullName>
    </submittedName>
</protein>
<evidence type="ECO:0000313" key="1">
    <source>
        <dbReference type="EMBL" id="CAB4023758.1"/>
    </source>
</evidence>
<comment type="caution">
    <text evidence="1">The sequence shown here is derived from an EMBL/GenBank/DDBJ whole genome shotgun (WGS) entry which is preliminary data.</text>
</comment>
<accession>A0A6S7J0C4</accession>